<dbReference type="InterPro" id="IPR018108">
    <property type="entry name" value="MCP_transmembrane"/>
</dbReference>
<reference evidence="22 23" key="2">
    <citation type="submission" date="2018-11" db="EMBL/GenBank/DDBJ databases">
        <authorList>
            <consortium name="Pathogen Informatics"/>
        </authorList>
    </citation>
    <scope>NUCLEOTIDE SEQUENCE [LARGE SCALE GENOMIC DNA]</scope>
</reference>
<evidence type="ECO:0000256" key="1">
    <source>
        <dbReference type="ARBA" id="ARBA00004448"/>
    </source>
</evidence>
<evidence type="ECO:0000256" key="2">
    <source>
        <dbReference type="ARBA" id="ARBA00006375"/>
    </source>
</evidence>
<dbReference type="SUPFAM" id="SSF103506">
    <property type="entry name" value="Mitochondrial carrier"/>
    <property type="match status" value="1"/>
</dbReference>
<keyword evidence="8" id="KW-0496">Mitochondrion</keyword>
<evidence type="ECO:0000313" key="24">
    <source>
        <dbReference type="WBParaSite" id="TCNE_0001045401-mRNA-1"/>
    </source>
</evidence>
<keyword evidence="7" id="KW-1133">Transmembrane helix</keyword>
<comment type="catalytic activity">
    <reaction evidence="15">
        <text>citrate(in) + 2-oxoglutarate(out) = citrate(out) + 2-oxoglutarate(in)</text>
        <dbReference type="Rhea" id="RHEA:71763"/>
        <dbReference type="ChEBI" id="CHEBI:16810"/>
        <dbReference type="ChEBI" id="CHEBI:16947"/>
    </reaction>
</comment>
<evidence type="ECO:0000256" key="6">
    <source>
        <dbReference type="ARBA" id="ARBA00022792"/>
    </source>
</evidence>
<keyword evidence="6" id="KW-0999">Mitochondrion inner membrane</keyword>
<reference evidence="24" key="1">
    <citation type="submission" date="2016-06" db="UniProtKB">
        <authorList>
            <consortium name="WormBaseParasite"/>
        </authorList>
    </citation>
    <scope>IDENTIFICATION</scope>
</reference>
<evidence type="ECO:0000256" key="10">
    <source>
        <dbReference type="ARBA" id="ARBA00036018"/>
    </source>
</evidence>
<evidence type="ECO:0000256" key="19">
    <source>
        <dbReference type="ARBA" id="ARBA00048998"/>
    </source>
</evidence>
<name>A0A183UPN4_TOXCA</name>
<dbReference type="Pfam" id="PF00153">
    <property type="entry name" value="Mito_carr"/>
    <property type="match status" value="2"/>
</dbReference>
<feature type="repeat" description="Solcar" evidence="20">
    <location>
        <begin position="33"/>
        <end position="123"/>
    </location>
</feature>
<evidence type="ECO:0000256" key="4">
    <source>
        <dbReference type="ARBA" id="ARBA00022692"/>
    </source>
</evidence>
<protein>
    <recommendedName>
        <fullName evidence="11">Mitochondrial 2-oxodicarboxylate carrier</fullName>
    </recommendedName>
    <alternativeName>
        <fullName evidence="12">Solute carrier family 25 member 21</fullName>
    </alternativeName>
</protein>
<comment type="catalytic activity">
    <reaction evidence="14">
        <text>heptanedioate(in) + 2-oxoglutarate(out) = heptanedioate(out) + 2-oxoglutarate(in)</text>
        <dbReference type="Rhea" id="RHEA:71759"/>
        <dbReference type="ChEBI" id="CHEBI:16810"/>
        <dbReference type="ChEBI" id="CHEBI:36165"/>
    </reaction>
</comment>
<comment type="catalytic activity">
    <reaction evidence="17">
        <text>2-oxoheptanedioate(in) + 2-oxoglutarate(out) = 2-oxoheptanedioate(out) + 2-oxoglutarate(in)</text>
        <dbReference type="Rhea" id="RHEA:71755"/>
        <dbReference type="ChEBI" id="CHEBI:16810"/>
        <dbReference type="ChEBI" id="CHEBI:72701"/>
    </reaction>
</comment>
<evidence type="ECO:0000256" key="17">
    <source>
        <dbReference type="ARBA" id="ARBA00048581"/>
    </source>
</evidence>
<keyword evidence="3 21" id="KW-0813">Transport</keyword>
<comment type="catalytic activity">
    <reaction evidence="18">
        <text>glutarate(in) + 2-oxoglutarate(out) = glutarate(out) + 2-oxoglutarate(in)</text>
        <dbReference type="Rhea" id="RHEA:71751"/>
        <dbReference type="ChEBI" id="CHEBI:16810"/>
        <dbReference type="ChEBI" id="CHEBI:30921"/>
    </reaction>
</comment>
<evidence type="ECO:0000256" key="14">
    <source>
        <dbReference type="ARBA" id="ARBA00047537"/>
    </source>
</evidence>
<evidence type="ECO:0000256" key="3">
    <source>
        <dbReference type="ARBA" id="ARBA00022448"/>
    </source>
</evidence>
<organism evidence="23 24">
    <name type="scientific">Toxocara canis</name>
    <name type="common">Canine roundworm</name>
    <dbReference type="NCBI Taxonomy" id="6265"/>
    <lineage>
        <taxon>Eukaryota</taxon>
        <taxon>Metazoa</taxon>
        <taxon>Ecdysozoa</taxon>
        <taxon>Nematoda</taxon>
        <taxon>Chromadorea</taxon>
        <taxon>Rhabditida</taxon>
        <taxon>Spirurina</taxon>
        <taxon>Ascaridomorpha</taxon>
        <taxon>Ascaridoidea</taxon>
        <taxon>Toxocaridae</taxon>
        <taxon>Toxocara</taxon>
    </lineage>
</organism>
<comment type="catalytic activity">
    <reaction evidence="19">
        <text>hexanedioate(in) + 2-oxoglutarate(out) = hexanedioate(out) + 2-oxoglutarate(in)</text>
        <dbReference type="Rhea" id="RHEA:71743"/>
        <dbReference type="ChEBI" id="CHEBI:16810"/>
        <dbReference type="ChEBI" id="CHEBI:17128"/>
    </reaction>
</comment>
<gene>
    <name evidence="22" type="ORF">TCNE_LOCUS10454</name>
</gene>
<dbReference type="PROSITE" id="PS50920">
    <property type="entry name" value="SOLCAR"/>
    <property type="match status" value="2"/>
</dbReference>
<comment type="similarity">
    <text evidence="2 21">Belongs to the mitochondrial carrier (TC 2.A.29) family.</text>
</comment>
<dbReference type="InterPro" id="IPR051752">
    <property type="entry name" value="Mito_2-oxodicarb_carrier"/>
</dbReference>
<feature type="repeat" description="Solcar" evidence="20">
    <location>
        <begin position="132"/>
        <end position="211"/>
    </location>
</feature>
<comment type="function">
    <text evidence="13">Transports dicarboxylates across the inner membranes of mitochondria by a counter-exchange mechanism. Can transport 2-oxoadipate (2-oxohexanedioate), 2-oxoglutarate, adipate (hexanedioate), glutarate, and to a lesser extent, pimelate (heptanedioate), 2-oxopimelate (2-oxoheptanedioate), 2-aminoadipate (2-aminohexanedioate), oxaloacetate, and citrate. Plays a central role in catabolism of lysine, hydroxylysine, and tryptophan, by transporting common metabolite intermediates (such as 2-oxoadipate) into the mitochondria, where it is converted into acetyl-CoA and can enter the citric acid (TCA) cycle.</text>
</comment>
<evidence type="ECO:0000256" key="21">
    <source>
        <dbReference type="RuleBase" id="RU000488"/>
    </source>
</evidence>
<evidence type="ECO:0000256" key="16">
    <source>
        <dbReference type="ARBA" id="ARBA00048303"/>
    </source>
</evidence>
<dbReference type="AlphaFoldDB" id="A0A183UPN4"/>
<evidence type="ECO:0000313" key="22">
    <source>
        <dbReference type="EMBL" id="VDM41775.1"/>
    </source>
</evidence>
<evidence type="ECO:0000256" key="20">
    <source>
        <dbReference type="PROSITE-ProRule" id="PRU00282"/>
    </source>
</evidence>
<comment type="subcellular location">
    <subcellularLocation>
        <location evidence="1">Mitochondrion inner membrane</location>
        <topology evidence="1">Multi-pass membrane protein</topology>
    </subcellularLocation>
</comment>
<evidence type="ECO:0000256" key="11">
    <source>
        <dbReference type="ARBA" id="ARBA00039747"/>
    </source>
</evidence>
<keyword evidence="4 20" id="KW-0812">Transmembrane</keyword>
<comment type="catalytic activity">
    <reaction evidence="10">
        <text>2-oxoadipate(in) + 2-oxoglutarate(out) = 2-oxoadipate(out) + 2-oxoglutarate(in)</text>
        <dbReference type="Rhea" id="RHEA:71739"/>
        <dbReference type="ChEBI" id="CHEBI:16810"/>
        <dbReference type="ChEBI" id="CHEBI:57499"/>
    </reaction>
</comment>
<evidence type="ECO:0000256" key="12">
    <source>
        <dbReference type="ARBA" id="ARBA00041874"/>
    </source>
</evidence>
<evidence type="ECO:0000256" key="5">
    <source>
        <dbReference type="ARBA" id="ARBA00022737"/>
    </source>
</evidence>
<evidence type="ECO:0000256" key="18">
    <source>
        <dbReference type="ARBA" id="ARBA00048920"/>
    </source>
</evidence>
<evidence type="ECO:0000256" key="13">
    <source>
        <dbReference type="ARBA" id="ARBA00046087"/>
    </source>
</evidence>
<proteinExistence type="inferred from homology"/>
<dbReference type="PANTHER" id="PTHR46356:SF1">
    <property type="entry name" value="MITOCHONDRIAL 2-OXODICARBOXYLATE CARRIER"/>
    <property type="match status" value="1"/>
</dbReference>
<evidence type="ECO:0000256" key="8">
    <source>
        <dbReference type="ARBA" id="ARBA00023128"/>
    </source>
</evidence>
<sequence length="211" mass="23544">GILPPLIVETPKTAVKFFTFEQYNTTFKSPHLDPAISISLAGLCSGFTEALLLCPFEGVRVHLQSERHIIIKLQRSIAAIARDIIRTEGIGINWLYFGLTATLARHGTWNMIYFGLYYNMKPWIPDAREPTKNLVARIGLGFIAGTIASVANIPCDVAKSRIQGPRPSTGVRKYKGLMQSMILVYKQEGFVFLSPSNFLTMKAIKRNEVLV</sequence>
<dbReference type="WBParaSite" id="TCNE_0001045401-mRNA-1">
    <property type="protein sequence ID" value="TCNE_0001045401-mRNA-1"/>
    <property type="gene ID" value="TCNE_0001045401"/>
</dbReference>
<accession>A0A183UPN4</accession>
<dbReference type="GO" id="GO:0005743">
    <property type="term" value="C:mitochondrial inner membrane"/>
    <property type="evidence" value="ECO:0007669"/>
    <property type="project" value="UniProtKB-SubCell"/>
</dbReference>
<evidence type="ECO:0000256" key="9">
    <source>
        <dbReference type="ARBA" id="ARBA00023136"/>
    </source>
</evidence>
<dbReference type="Proteomes" id="UP000050794">
    <property type="component" value="Unassembled WGS sequence"/>
</dbReference>
<comment type="catalytic activity">
    <reaction evidence="16">
        <text>L-2-aminoadipate(in) + 2-oxoglutarate(out) = L-2-aminoadipate(out) + 2-oxoglutarate(in)</text>
        <dbReference type="Rhea" id="RHEA:71747"/>
        <dbReference type="ChEBI" id="CHEBI:16810"/>
        <dbReference type="ChEBI" id="CHEBI:58672"/>
    </reaction>
</comment>
<dbReference type="EMBL" id="UYWY01020502">
    <property type="protein sequence ID" value="VDM41775.1"/>
    <property type="molecule type" value="Genomic_DNA"/>
</dbReference>
<keyword evidence="5" id="KW-0677">Repeat</keyword>
<evidence type="ECO:0000313" key="23">
    <source>
        <dbReference type="Proteomes" id="UP000050794"/>
    </source>
</evidence>
<dbReference type="Gene3D" id="1.50.40.10">
    <property type="entry name" value="Mitochondrial carrier domain"/>
    <property type="match status" value="1"/>
</dbReference>
<keyword evidence="9 20" id="KW-0472">Membrane</keyword>
<evidence type="ECO:0000256" key="7">
    <source>
        <dbReference type="ARBA" id="ARBA00022989"/>
    </source>
</evidence>
<evidence type="ECO:0000256" key="15">
    <source>
        <dbReference type="ARBA" id="ARBA00048003"/>
    </source>
</evidence>
<dbReference type="InterPro" id="IPR023395">
    <property type="entry name" value="MCP_dom_sf"/>
</dbReference>
<keyword evidence="23" id="KW-1185">Reference proteome</keyword>
<dbReference type="PANTHER" id="PTHR46356">
    <property type="entry name" value="MITOCHONDRIAL 2-OXODICARBOXYLATE CARRIER"/>
    <property type="match status" value="1"/>
</dbReference>